<comment type="similarity">
    <text evidence="2 10">Belongs to the glycosyltransferase 31 family.</text>
</comment>
<organism evidence="11 12">
    <name type="scientific">Candidula unifasciata</name>
    <dbReference type="NCBI Taxonomy" id="100452"/>
    <lineage>
        <taxon>Eukaryota</taxon>
        <taxon>Metazoa</taxon>
        <taxon>Spiralia</taxon>
        <taxon>Lophotrochozoa</taxon>
        <taxon>Mollusca</taxon>
        <taxon>Gastropoda</taxon>
        <taxon>Heterobranchia</taxon>
        <taxon>Euthyneura</taxon>
        <taxon>Panpulmonata</taxon>
        <taxon>Eupulmonata</taxon>
        <taxon>Stylommatophora</taxon>
        <taxon>Helicina</taxon>
        <taxon>Helicoidea</taxon>
        <taxon>Geomitridae</taxon>
        <taxon>Candidula</taxon>
    </lineage>
</organism>
<evidence type="ECO:0000256" key="4">
    <source>
        <dbReference type="ARBA" id="ARBA00022679"/>
    </source>
</evidence>
<evidence type="ECO:0000256" key="7">
    <source>
        <dbReference type="ARBA" id="ARBA00022989"/>
    </source>
</evidence>
<name>A0A8S3ZMX3_9EUPU</name>
<evidence type="ECO:0000313" key="12">
    <source>
        <dbReference type="Proteomes" id="UP000678393"/>
    </source>
</evidence>
<keyword evidence="5" id="KW-0812">Transmembrane</keyword>
<dbReference type="EMBL" id="CAJHNH020003371">
    <property type="protein sequence ID" value="CAG5129158.1"/>
    <property type="molecule type" value="Genomic_DNA"/>
</dbReference>
<keyword evidence="9" id="KW-0472">Membrane</keyword>
<dbReference type="GO" id="GO:0016758">
    <property type="term" value="F:hexosyltransferase activity"/>
    <property type="evidence" value="ECO:0007669"/>
    <property type="project" value="InterPro"/>
</dbReference>
<accession>A0A8S3ZMX3</accession>
<evidence type="ECO:0000256" key="2">
    <source>
        <dbReference type="ARBA" id="ARBA00008661"/>
    </source>
</evidence>
<dbReference type="OrthoDB" id="2139606at2759"/>
<evidence type="ECO:0000256" key="10">
    <source>
        <dbReference type="RuleBase" id="RU363063"/>
    </source>
</evidence>
<dbReference type="GO" id="GO:0006493">
    <property type="term" value="P:protein O-linked glycosylation"/>
    <property type="evidence" value="ECO:0007669"/>
    <property type="project" value="TreeGrafter"/>
</dbReference>
<dbReference type="PANTHER" id="PTHR11214">
    <property type="entry name" value="BETA-1,3-N-ACETYLGLUCOSAMINYLTRANSFERASE"/>
    <property type="match status" value="1"/>
</dbReference>
<comment type="caution">
    <text evidence="11">The sequence shown here is derived from an EMBL/GenBank/DDBJ whole genome shotgun (WGS) entry which is preliminary data.</text>
</comment>
<keyword evidence="3 10" id="KW-0328">Glycosyltransferase</keyword>
<dbReference type="GO" id="GO:0000139">
    <property type="term" value="C:Golgi membrane"/>
    <property type="evidence" value="ECO:0007669"/>
    <property type="project" value="UniProtKB-SubCell"/>
</dbReference>
<dbReference type="Proteomes" id="UP000678393">
    <property type="component" value="Unassembled WGS sequence"/>
</dbReference>
<dbReference type="PANTHER" id="PTHR11214:SF314">
    <property type="entry name" value="HEXOSYLTRANSFERASE"/>
    <property type="match status" value="1"/>
</dbReference>
<evidence type="ECO:0000256" key="5">
    <source>
        <dbReference type="ARBA" id="ARBA00022692"/>
    </source>
</evidence>
<comment type="subcellular location">
    <subcellularLocation>
        <location evidence="1 10">Golgi apparatus membrane</location>
        <topology evidence="1 10">Single-pass type II membrane protein</topology>
    </subcellularLocation>
</comment>
<dbReference type="InterPro" id="IPR002659">
    <property type="entry name" value="Glyco_trans_31"/>
</dbReference>
<evidence type="ECO:0000256" key="9">
    <source>
        <dbReference type="ARBA" id="ARBA00023136"/>
    </source>
</evidence>
<protein>
    <recommendedName>
        <fullName evidence="10">Hexosyltransferase</fullName>
        <ecNumber evidence="10">2.4.1.-</ecNumber>
    </recommendedName>
</protein>
<keyword evidence="7" id="KW-1133">Transmembrane helix</keyword>
<dbReference type="AlphaFoldDB" id="A0A8S3ZMX3"/>
<keyword evidence="6" id="KW-0735">Signal-anchor</keyword>
<keyword evidence="4" id="KW-0808">Transferase</keyword>
<evidence type="ECO:0000256" key="6">
    <source>
        <dbReference type="ARBA" id="ARBA00022968"/>
    </source>
</evidence>
<dbReference type="EC" id="2.4.1.-" evidence="10"/>
<reference evidence="11" key="1">
    <citation type="submission" date="2021-04" db="EMBL/GenBank/DDBJ databases">
        <authorList>
            <consortium name="Molecular Ecology Group"/>
        </authorList>
    </citation>
    <scope>NUCLEOTIDE SEQUENCE</scope>
</reference>
<proteinExistence type="inferred from homology"/>
<dbReference type="Gene3D" id="3.90.550.50">
    <property type="match status" value="1"/>
</dbReference>
<gene>
    <name evidence="11" type="ORF">CUNI_LOCUS14716</name>
</gene>
<keyword evidence="8 10" id="KW-0333">Golgi apparatus</keyword>
<sequence length="296" mass="34378">MIHKNSARRALPQLSTRDSLFPTDVDKDVLRSLNWTLRQEYEKQQDVFKFLSKPPTNKHDYKYIHNPRDACLNRKIDVVFAVVSSPENFDNRLRTRQGLKGTYAYTPNNNATLLFFVGRSNHHNKSRKFQVGINMEMKRFGDIIQEDFIDDYKNFTLKSVSVLKWVNVYCSRAKFVVKSDDNAGIKPAAAVEALTRYRQRFGNFILGRWNTKNIVQRKAEAKNYVSFKEYPHRTFPPHVLGRAMGFPVSTAKLLYQASLRARPLWIDDVFISGICAPLVNVPVMADLAFDFKFNIW</sequence>
<evidence type="ECO:0000256" key="1">
    <source>
        <dbReference type="ARBA" id="ARBA00004323"/>
    </source>
</evidence>
<evidence type="ECO:0000256" key="8">
    <source>
        <dbReference type="ARBA" id="ARBA00023034"/>
    </source>
</evidence>
<evidence type="ECO:0000256" key="3">
    <source>
        <dbReference type="ARBA" id="ARBA00022676"/>
    </source>
</evidence>
<evidence type="ECO:0000313" key="11">
    <source>
        <dbReference type="EMBL" id="CAG5129158.1"/>
    </source>
</evidence>
<keyword evidence="12" id="KW-1185">Reference proteome</keyword>
<dbReference type="Pfam" id="PF01762">
    <property type="entry name" value="Galactosyl_T"/>
    <property type="match status" value="1"/>
</dbReference>